<organism evidence="3 4">
    <name type="scientific">Aphanomyces stellatus</name>
    <dbReference type="NCBI Taxonomy" id="120398"/>
    <lineage>
        <taxon>Eukaryota</taxon>
        <taxon>Sar</taxon>
        <taxon>Stramenopiles</taxon>
        <taxon>Oomycota</taxon>
        <taxon>Saprolegniomycetes</taxon>
        <taxon>Saprolegniales</taxon>
        <taxon>Verrucalvaceae</taxon>
        <taxon>Aphanomyces</taxon>
    </lineage>
</organism>
<reference evidence="3 4" key="1">
    <citation type="submission" date="2019-03" db="EMBL/GenBank/DDBJ databases">
        <authorList>
            <person name="Gaulin E."/>
            <person name="Dumas B."/>
        </authorList>
    </citation>
    <scope>NUCLEOTIDE SEQUENCE [LARGE SCALE GENOMIC DNA]</scope>
    <source>
        <strain evidence="3">CBS 568.67</strain>
    </source>
</reference>
<keyword evidence="4" id="KW-1185">Reference proteome</keyword>
<dbReference type="EMBL" id="VJMH01005110">
    <property type="protein sequence ID" value="KAF0700836.1"/>
    <property type="molecule type" value="Genomic_DNA"/>
</dbReference>
<evidence type="ECO:0000313" key="3">
    <source>
        <dbReference type="EMBL" id="VFT85521.1"/>
    </source>
</evidence>
<gene>
    <name evidence="3" type="primary">Aste57867_8635</name>
    <name evidence="2" type="ORF">As57867_008601</name>
    <name evidence="3" type="ORF">ASTE57867_8635</name>
</gene>
<proteinExistence type="predicted"/>
<reference evidence="2" key="2">
    <citation type="submission" date="2019-06" db="EMBL/GenBank/DDBJ databases">
        <title>Genomics analysis of Aphanomyces spp. identifies a new class of oomycete effector associated with host adaptation.</title>
        <authorList>
            <person name="Gaulin E."/>
        </authorList>
    </citation>
    <scope>NUCLEOTIDE SEQUENCE</scope>
    <source>
        <strain evidence="2">CBS 578.67</strain>
    </source>
</reference>
<protein>
    <submittedName>
        <fullName evidence="3">Aste57867_8635 protein</fullName>
    </submittedName>
</protein>
<evidence type="ECO:0000313" key="2">
    <source>
        <dbReference type="EMBL" id="KAF0700836.1"/>
    </source>
</evidence>
<keyword evidence="1" id="KW-0175">Coiled coil</keyword>
<evidence type="ECO:0000313" key="4">
    <source>
        <dbReference type="Proteomes" id="UP000332933"/>
    </source>
</evidence>
<dbReference type="Proteomes" id="UP000332933">
    <property type="component" value="Unassembled WGS sequence"/>
</dbReference>
<accession>A0A485KKX4</accession>
<name>A0A485KKX4_9STRA</name>
<dbReference type="AlphaFoldDB" id="A0A485KKX4"/>
<sequence length="368" mass="43042">MQLHSRIKSIMTEEGILDADAAKKLRRQNYLKRMRRMYHQEAKKDRLHLAQKVQDLELELSELRRRTRCADREDTSLPWRDVAAALREAQDISTAQCHRLKQRVQVYEAVLVEMRQWVQACAALQGPAFNDDTLVWQGLMANPHSRKLGKAWLLQHMYHNTDRVFCEHGFPSMLSGDEMPGYPTFSFGEMGYTSVYRGQVDVDIPFEDAVEAMCSTVLTYRCYIPQYDATLPKLLDYADGHTHHYVFVTPIQEYVNLVVGAFRSANRTVLCIQQIQDDELFMRPRGALHRNRRIWCEARRLPNGRTKFRVISFHSQSMRDNEATKLDEDAKWYGLNLDDCPDELKETRFAWLITRQIESVQPKRSIKV</sequence>
<dbReference type="EMBL" id="CAADRA010005131">
    <property type="protein sequence ID" value="VFT85521.1"/>
    <property type="molecule type" value="Genomic_DNA"/>
</dbReference>
<evidence type="ECO:0000256" key="1">
    <source>
        <dbReference type="SAM" id="Coils"/>
    </source>
</evidence>
<feature type="coiled-coil region" evidence="1">
    <location>
        <begin position="39"/>
        <end position="73"/>
    </location>
</feature>